<dbReference type="PRINTS" id="PR00180">
    <property type="entry name" value="CRETINALDHBP"/>
</dbReference>
<dbReference type="Gene3D" id="1.10.8.20">
    <property type="entry name" value="N-terminal domain of phosphatidylinositol transfer protein sec14p"/>
    <property type="match status" value="1"/>
</dbReference>
<dbReference type="PANTHER" id="PTHR10174:SF216">
    <property type="entry name" value="CRAL-TRIO DOMAIN-CONTAINING PROTEIN-RELATED"/>
    <property type="match status" value="1"/>
</dbReference>
<feature type="region of interest" description="Disordered" evidence="1">
    <location>
        <begin position="281"/>
        <end position="301"/>
    </location>
</feature>
<dbReference type="PANTHER" id="PTHR10174">
    <property type="entry name" value="ALPHA-TOCOPHEROL TRANSFER PROTEIN-RELATED"/>
    <property type="match status" value="1"/>
</dbReference>
<sequence>MPVRQLSPDLAMKAQLELNEDPERMAEGIEHIKKWLEKQPHIHARTDDQWLVAFLRGCKYSLVRAKEKLDYHYTVRNTAKDLFQITHKDPLFTEIFDLGCVLILPKLTGPTEPRVAIVRPGRYDPNKYTVSDIISVSNSLQKLIIMEDDNAMIAGIRAILDLEGVTMGHFLQMTPIQMKKLVISLQDVNPFRMKGTHYINVPPGFEMFLNALKALLNEKSRSRLFVHNRNYEDMYKYIPKEILPKEYGGYGGTTREIIDLWKERVNNYSDWLDEDLQYRTDESKRPGKPRTAEDMFGTDGSFRQLQFD</sequence>
<dbReference type="OrthoDB" id="6682367at2759"/>
<dbReference type="PROSITE" id="PS50191">
    <property type="entry name" value="CRAL_TRIO"/>
    <property type="match status" value="1"/>
</dbReference>
<dbReference type="Proteomes" id="UP001153714">
    <property type="component" value="Chromosome 12"/>
</dbReference>
<dbReference type="Gene3D" id="3.40.525.10">
    <property type="entry name" value="CRAL-TRIO lipid binding domain"/>
    <property type="match status" value="1"/>
</dbReference>
<dbReference type="CDD" id="cd00170">
    <property type="entry name" value="SEC14"/>
    <property type="match status" value="1"/>
</dbReference>
<dbReference type="SUPFAM" id="SSF52087">
    <property type="entry name" value="CRAL/TRIO domain"/>
    <property type="match status" value="1"/>
</dbReference>
<dbReference type="EMBL" id="OU893343">
    <property type="protein sequence ID" value="CAG9784533.1"/>
    <property type="molecule type" value="Genomic_DNA"/>
</dbReference>
<gene>
    <name evidence="3" type="ORF">DIATSA_LOCUS2622</name>
</gene>
<dbReference type="InterPro" id="IPR036273">
    <property type="entry name" value="CRAL/TRIO_N_dom_sf"/>
</dbReference>
<keyword evidence="4" id="KW-1185">Reference proteome</keyword>
<feature type="compositionally biased region" description="Basic and acidic residues" evidence="1">
    <location>
        <begin position="281"/>
        <end position="293"/>
    </location>
</feature>
<dbReference type="AlphaFoldDB" id="A0A9N9QW19"/>
<dbReference type="Gene3D" id="1.20.5.1200">
    <property type="entry name" value="Alpha-tocopherol transfer"/>
    <property type="match status" value="1"/>
</dbReference>
<evidence type="ECO:0000259" key="2">
    <source>
        <dbReference type="PROSITE" id="PS50191"/>
    </source>
</evidence>
<dbReference type="GO" id="GO:0016020">
    <property type="term" value="C:membrane"/>
    <property type="evidence" value="ECO:0007669"/>
    <property type="project" value="TreeGrafter"/>
</dbReference>
<evidence type="ECO:0000313" key="3">
    <source>
        <dbReference type="EMBL" id="CAG9784533.1"/>
    </source>
</evidence>
<protein>
    <recommendedName>
        <fullName evidence="2">CRAL-TRIO domain-containing protein</fullName>
    </recommendedName>
</protein>
<accession>A0A9N9QW19</accession>
<dbReference type="SUPFAM" id="SSF46938">
    <property type="entry name" value="CRAL/TRIO N-terminal domain"/>
    <property type="match status" value="1"/>
</dbReference>
<dbReference type="GO" id="GO:1902936">
    <property type="term" value="F:phosphatidylinositol bisphosphate binding"/>
    <property type="evidence" value="ECO:0007669"/>
    <property type="project" value="TreeGrafter"/>
</dbReference>
<dbReference type="InterPro" id="IPR001251">
    <property type="entry name" value="CRAL-TRIO_dom"/>
</dbReference>
<dbReference type="Pfam" id="PF00650">
    <property type="entry name" value="CRAL_TRIO"/>
    <property type="match status" value="1"/>
</dbReference>
<evidence type="ECO:0000313" key="4">
    <source>
        <dbReference type="Proteomes" id="UP001153714"/>
    </source>
</evidence>
<organism evidence="3 4">
    <name type="scientific">Diatraea saccharalis</name>
    <name type="common">sugarcane borer</name>
    <dbReference type="NCBI Taxonomy" id="40085"/>
    <lineage>
        <taxon>Eukaryota</taxon>
        <taxon>Metazoa</taxon>
        <taxon>Ecdysozoa</taxon>
        <taxon>Arthropoda</taxon>
        <taxon>Hexapoda</taxon>
        <taxon>Insecta</taxon>
        <taxon>Pterygota</taxon>
        <taxon>Neoptera</taxon>
        <taxon>Endopterygota</taxon>
        <taxon>Lepidoptera</taxon>
        <taxon>Glossata</taxon>
        <taxon>Ditrysia</taxon>
        <taxon>Pyraloidea</taxon>
        <taxon>Crambidae</taxon>
        <taxon>Crambinae</taxon>
        <taxon>Diatraea</taxon>
    </lineage>
</organism>
<name>A0A9N9QW19_9NEOP</name>
<reference evidence="3" key="2">
    <citation type="submission" date="2022-10" db="EMBL/GenBank/DDBJ databases">
        <authorList>
            <consortium name="ENA_rothamsted_submissions"/>
            <consortium name="culmorum"/>
            <person name="King R."/>
        </authorList>
    </citation>
    <scope>NUCLEOTIDE SEQUENCE</scope>
</reference>
<feature type="domain" description="CRAL-TRIO" evidence="2">
    <location>
        <begin position="115"/>
        <end position="255"/>
    </location>
</feature>
<dbReference type="SMART" id="SM00516">
    <property type="entry name" value="SEC14"/>
    <property type="match status" value="1"/>
</dbReference>
<dbReference type="InterPro" id="IPR036865">
    <property type="entry name" value="CRAL-TRIO_dom_sf"/>
</dbReference>
<proteinExistence type="predicted"/>
<evidence type="ECO:0000256" key="1">
    <source>
        <dbReference type="SAM" id="MobiDB-lite"/>
    </source>
</evidence>
<reference evidence="3" key="1">
    <citation type="submission" date="2021-12" db="EMBL/GenBank/DDBJ databases">
        <authorList>
            <person name="King R."/>
        </authorList>
    </citation>
    <scope>NUCLEOTIDE SEQUENCE</scope>
</reference>